<organism evidence="2 4">
    <name type="scientific">Sulfuracidifex tepidarius</name>
    <dbReference type="NCBI Taxonomy" id="1294262"/>
    <lineage>
        <taxon>Archaea</taxon>
        <taxon>Thermoproteota</taxon>
        <taxon>Thermoprotei</taxon>
        <taxon>Sulfolobales</taxon>
        <taxon>Sulfolobaceae</taxon>
        <taxon>Sulfuracidifex</taxon>
    </lineage>
</organism>
<sequence>MESLVEAGTVLILIGFFIVFIGMFYEFFKGVKKSTTRENSEREEEEQERKSEFGGVIFIGPIPIVFGSSKRISKWMIVAAIIITAILVSLYIIPFII</sequence>
<feature type="transmembrane region" description="Helical" evidence="1">
    <location>
        <begin position="75"/>
        <end position="96"/>
    </location>
</feature>
<evidence type="ECO:0000313" key="3">
    <source>
        <dbReference type="EMBL" id="BBG28167.1"/>
    </source>
</evidence>
<gene>
    <name evidence="2" type="ORF">IC006_2708</name>
    <name evidence="3" type="ORF">IC007_2722</name>
</gene>
<dbReference type="AlphaFoldDB" id="A0A510DYQ7"/>
<dbReference type="STRING" id="1294262.GCA_001316085_00642"/>
<evidence type="ECO:0000313" key="2">
    <source>
        <dbReference type="EMBL" id="BBG25373.1"/>
    </source>
</evidence>
<evidence type="ECO:0000313" key="4">
    <source>
        <dbReference type="Proteomes" id="UP000322983"/>
    </source>
</evidence>
<feature type="transmembrane region" description="Helical" evidence="1">
    <location>
        <begin position="6"/>
        <end position="28"/>
    </location>
</feature>
<dbReference type="EMBL" id="AP018930">
    <property type="protein sequence ID" value="BBG28167.1"/>
    <property type="molecule type" value="Genomic_DNA"/>
</dbReference>
<protein>
    <recommendedName>
        <fullName evidence="6">TIGR00304 family protein</fullName>
    </recommendedName>
</protein>
<dbReference type="InterPro" id="IPR002849">
    <property type="entry name" value="DUF131"/>
</dbReference>
<dbReference type="Proteomes" id="UP000325030">
    <property type="component" value="Chromosome"/>
</dbReference>
<accession>A0A510E6V6</accession>
<name>A0A510DYQ7_9CREN</name>
<keyword evidence="1" id="KW-0812">Transmembrane</keyword>
<keyword evidence="4" id="KW-1185">Reference proteome</keyword>
<dbReference type="GeneID" id="41718992"/>
<dbReference type="Pfam" id="PF01998">
    <property type="entry name" value="DUF131"/>
    <property type="match status" value="1"/>
</dbReference>
<evidence type="ECO:0000256" key="1">
    <source>
        <dbReference type="SAM" id="Phobius"/>
    </source>
</evidence>
<dbReference type="KEGG" id="step:IC006_2708"/>
<keyword evidence="1" id="KW-0472">Membrane</keyword>
<dbReference type="Proteomes" id="UP000322983">
    <property type="component" value="Chromosome"/>
</dbReference>
<reference evidence="2 4" key="2">
    <citation type="journal article" date="2020" name="Int. J. Syst. Evol. Microbiol.">
        <title>Sulfuracidifex tepidarius gen. nov., sp. nov. and transfer of Sulfolobus metallicus Huber and Stetter 1992 to the genus Sulfuracidifex as Sulfuracidifex metallicus comb. nov.</title>
        <authorList>
            <person name="Itoh T."/>
            <person name="Miura T."/>
            <person name="Sakai H.D."/>
            <person name="Kato S."/>
            <person name="Ohkuma M."/>
            <person name="Takashina T."/>
        </authorList>
    </citation>
    <scope>NUCLEOTIDE SEQUENCE [LARGE SCALE GENOMIC DNA]</scope>
    <source>
        <strain evidence="2 4">IC-006</strain>
        <strain evidence="3">IC-007</strain>
    </source>
</reference>
<reference evidence="5" key="1">
    <citation type="submission" date="2018-09" db="EMBL/GenBank/DDBJ databases">
        <title>Complete Genome Sequencing of Sulfolobus sp. JCM 16834.</title>
        <authorList>
            <person name="Kato S."/>
            <person name="Itoh T."/>
            <person name="Ohkuma M."/>
        </authorList>
    </citation>
    <scope>NUCLEOTIDE SEQUENCE [LARGE SCALE GENOMIC DNA]</scope>
    <source>
        <strain evidence="5">IC-007</strain>
    </source>
</reference>
<evidence type="ECO:0008006" key="6">
    <source>
        <dbReference type="Google" id="ProtNLM"/>
    </source>
</evidence>
<proteinExistence type="predicted"/>
<keyword evidence="1" id="KW-1133">Transmembrane helix</keyword>
<evidence type="ECO:0000313" key="5">
    <source>
        <dbReference type="Proteomes" id="UP000325030"/>
    </source>
</evidence>
<dbReference type="NCBIfam" id="TIGR00304">
    <property type="entry name" value="TIGR00304 family membrane protein"/>
    <property type="match status" value="1"/>
</dbReference>
<dbReference type="EMBL" id="AP018929">
    <property type="protein sequence ID" value="BBG25373.1"/>
    <property type="molecule type" value="Genomic_DNA"/>
</dbReference>
<dbReference type="RefSeq" id="WP_054845226.1">
    <property type="nucleotide sequence ID" value="NZ_AP018929.1"/>
</dbReference>
<accession>A0A510DYQ7</accession>